<keyword evidence="4" id="KW-0812">Transmembrane</keyword>
<dbReference type="InterPro" id="IPR000782">
    <property type="entry name" value="FAS1_domain"/>
</dbReference>
<dbReference type="EMBL" id="JBBPBM010000008">
    <property type="protein sequence ID" value="KAK8572178.1"/>
    <property type="molecule type" value="Genomic_DNA"/>
</dbReference>
<keyword evidence="4" id="KW-0472">Membrane</keyword>
<keyword evidence="2" id="KW-0325">Glycoprotein</keyword>
<accession>A0ABR2F587</accession>
<proteinExistence type="inferred from homology"/>
<reference evidence="6 7" key="1">
    <citation type="journal article" date="2024" name="G3 (Bethesda)">
        <title>Genome assembly of Hibiscus sabdariffa L. provides insights into metabolisms of medicinal natural products.</title>
        <authorList>
            <person name="Kim T."/>
        </authorList>
    </citation>
    <scope>NUCLEOTIDE SEQUENCE [LARGE SCALE GENOMIC DNA]</scope>
    <source>
        <strain evidence="6">TK-2024</strain>
        <tissue evidence="6">Old leaves</tissue>
    </source>
</reference>
<keyword evidence="7" id="KW-1185">Reference proteome</keyword>
<feature type="compositionally biased region" description="Low complexity" evidence="3">
    <location>
        <begin position="357"/>
        <end position="390"/>
    </location>
</feature>
<gene>
    <name evidence="6" type="ORF">V6N12_028239</name>
</gene>
<dbReference type="PRINTS" id="PR01217">
    <property type="entry name" value="PRICHEXTENSN"/>
</dbReference>
<protein>
    <recommendedName>
        <fullName evidence="5">FAS1 domain-containing protein</fullName>
    </recommendedName>
</protein>
<feature type="compositionally biased region" description="Pro residues" evidence="3">
    <location>
        <begin position="391"/>
        <end position="405"/>
    </location>
</feature>
<keyword evidence="2" id="KW-0654">Proteoglycan</keyword>
<comment type="caution">
    <text evidence="6">The sequence shown here is derived from an EMBL/GenBank/DDBJ whole genome shotgun (WGS) entry which is preliminary data.</text>
</comment>
<evidence type="ECO:0000256" key="1">
    <source>
        <dbReference type="ARBA" id="ARBA00007843"/>
    </source>
</evidence>
<feature type="region of interest" description="Disordered" evidence="3">
    <location>
        <begin position="314"/>
        <end position="446"/>
    </location>
</feature>
<dbReference type="PROSITE" id="PS50213">
    <property type="entry name" value="FAS1"/>
    <property type="match status" value="1"/>
</dbReference>
<feature type="transmembrane region" description="Helical" evidence="4">
    <location>
        <begin position="221"/>
        <end position="239"/>
    </location>
</feature>
<evidence type="ECO:0000256" key="2">
    <source>
        <dbReference type="ARBA" id="ARBA00022974"/>
    </source>
</evidence>
<sequence length="514" mass="55820">METLSLRTTTIAMLPLLILLFAAATTTFGVTTKELYAVLLSLRSRGYALFPNAVTTSDLKIRLLSSQNSSTFTLFAPSDSFLFSLDLLSSARLYTVSLFLHVSPHFLSSSDLLALPRPAFIDTLLPNRQLLVERTMFNRNGVVLEIVTVDGVVVSVPDLFIGSHITVHGLDGILAYGSLGSDTDNNITIVEPQTISYQNSSANSPGIFPRSLHRAGSDKDLLISAMVGPVFVGFLDWAFVSRSSFIPPLSFMPLITSIVLWFLQTIRPMRTHLRCRGALYELLDLQTSKEFDKEEIRFIYILTCGCPSLPPPLERPLTLEPPTVERPPTLEPPVVERPPTLELSLPLEPPTPEPPMVERSPTLELSLPLEPLTPEPSAMERSPTLELSLPLEPPPVERPSTPEPPAVERSSTLELSLPLEPQTVDRPPTPEPPTMERSLTSELPTVGPPPPLVPPPTRLPPPPLSVTAATAVVAVTTITTTTTATGTTTTDTTTTTVVAATVATAAVCSYRFDL</sequence>
<dbReference type="InterPro" id="IPR036378">
    <property type="entry name" value="FAS1_dom_sf"/>
</dbReference>
<evidence type="ECO:0000256" key="4">
    <source>
        <dbReference type="SAM" id="Phobius"/>
    </source>
</evidence>
<evidence type="ECO:0000256" key="3">
    <source>
        <dbReference type="SAM" id="MobiDB-lite"/>
    </source>
</evidence>
<keyword evidence="4" id="KW-1133">Transmembrane helix</keyword>
<dbReference type="PANTHER" id="PTHR33985">
    <property type="entry name" value="OS02G0491300 PROTEIN-RELATED"/>
    <property type="match status" value="1"/>
</dbReference>
<name>A0ABR2F587_9ROSI</name>
<comment type="similarity">
    <text evidence="1">Belongs to the fasciclin-like AGP family.</text>
</comment>
<feature type="transmembrane region" description="Helical" evidence="4">
    <location>
        <begin position="245"/>
        <end position="263"/>
    </location>
</feature>
<evidence type="ECO:0000259" key="5">
    <source>
        <dbReference type="PROSITE" id="PS50213"/>
    </source>
</evidence>
<evidence type="ECO:0000313" key="6">
    <source>
        <dbReference type="EMBL" id="KAK8572178.1"/>
    </source>
</evidence>
<dbReference type="PANTHER" id="PTHR33985:SF15">
    <property type="entry name" value="FASCICLIN-LIKE ARABINOGALACTAN PROTEIN 19"/>
    <property type="match status" value="1"/>
</dbReference>
<evidence type="ECO:0000313" key="7">
    <source>
        <dbReference type="Proteomes" id="UP001472677"/>
    </source>
</evidence>
<dbReference type="SUPFAM" id="SSF82153">
    <property type="entry name" value="FAS1 domain"/>
    <property type="match status" value="1"/>
</dbReference>
<dbReference type="Proteomes" id="UP001472677">
    <property type="component" value="Unassembled WGS sequence"/>
</dbReference>
<organism evidence="6 7">
    <name type="scientific">Hibiscus sabdariffa</name>
    <name type="common">roselle</name>
    <dbReference type="NCBI Taxonomy" id="183260"/>
    <lineage>
        <taxon>Eukaryota</taxon>
        <taxon>Viridiplantae</taxon>
        <taxon>Streptophyta</taxon>
        <taxon>Embryophyta</taxon>
        <taxon>Tracheophyta</taxon>
        <taxon>Spermatophyta</taxon>
        <taxon>Magnoliopsida</taxon>
        <taxon>eudicotyledons</taxon>
        <taxon>Gunneridae</taxon>
        <taxon>Pentapetalae</taxon>
        <taxon>rosids</taxon>
        <taxon>malvids</taxon>
        <taxon>Malvales</taxon>
        <taxon>Malvaceae</taxon>
        <taxon>Malvoideae</taxon>
        <taxon>Hibiscus</taxon>
    </lineage>
</organism>
<feature type="compositionally biased region" description="Low complexity" evidence="3">
    <location>
        <begin position="337"/>
        <end position="346"/>
    </location>
</feature>
<feature type="compositionally biased region" description="Low complexity" evidence="3">
    <location>
        <begin position="410"/>
        <end position="421"/>
    </location>
</feature>
<dbReference type="InterPro" id="IPR052806">
    <property type="entry name" value="Fasciclin-like_AGP"/>
</dbReference>
<feature type="domain" description="FAS1" evidence="5">
    <location>
        <begin position="34"/>
        <end position="174"/>
    </location>
</feature>